<proteinExistence type="predicted"/>
<dbReference type="EMBL" id="DYYG01000011">
    <property type="protein sequence ID" value="HJE22679.1"/>
    <property type="molecule type" value="Genomic_DNA"/>
</dbReference>
<accession>A0A921DZV7</accession>
<sequence length="67" mass="7743">MSKIAESNANDQRETKLNEIEMEDVSAGADYSALLHPIENTKKFFHKISQPFRDYAEYTSKLPTYND</sequence>
<dbReference type="Proteomes" id="UP000742631">
    <property type="component" value="Unassembled WGS sequence"/>
</dbReference>
<evidence type="ECO:0000313" key="2">
    <source>
        <dbReference type="Proteomes" id="UP000742631"/>
    </source>
</evidence>
<reference evidence="1" key="2">
    <citation type="submission" date="2021-09" db="EMBL/GenBank/DDBJ databases">
        <authorList>
            <person name="Gilroy R."/>
        </authorList>
    </citation>
    <scope>NUCLEOTIDE SEQUENCE</scope>
    <source>
        <strain evidence="1">316</strain>
    </source>
</reference>
<organism evidence="1 2">
    <name type="scientific">Methylorubrum populi</name>
    <dbReference type="NCBI Taxonomy" id="223967"/>
    <lineage>
        <taxon>Bacteria</taxon>
        <taxon>Pseudomonadati</taxon>
        <taxon>Pseudomonadota</taxon>
        <taxon>Alphaproteobacteria</taxon>
        <taxon>Hyphomicrobiales</taxon>
        <taxon>Methylobacteriaceae</taxon>
        <taxon>Methylorubrum</taxon>
    </lineage>
</organism>
<reference evidence="1" key="1">
    <citation type="journal article" date="2021" name="PeerJ">
        <title>Extensive microbial diversity within the chicken gut microbiome revealed by metagenomics and culture.</title>
        <authorList>
            <person name="Gilroy R."/>
            <person name="Ravi A."/>
            <person name="Getino M."/>
            <person name="Pursley I."/>
            <person name="Horton D.L."/>
            <person name="Alikhan N.F."/>
            <person name="Baker D."/>
            <person name="Gharbi K."/>
            <person name="Hall N."/>
            <person name="Watson M."/>
            <person name="Adriaenssens E.M."/>
            <person name="Foster-Nyarko E."/>
            <person name="Jarju S."/>
            <person name="Secka A."/>
            <person name="Antonio M."/>
            <person name="Oren A."/>
            <person name="Chaudhuri R.R."/>
            <person name="La Ragione R."/>
            <person name="Hildebrand F."/>
            <person name="Pallen M.J."/>
        </authorList>
    </citation>
    <scope>NUCLEOTIDE SEQUENCE</scope>
    <source>
        <strain evidence="1">316</strain>
    </source>
</reference>
<dbReference type="AlphaFoldDB" id="A0A921DZV7"/>
<protein>
    <submittedName>
        <fullName evidence="1">Uncharacterized protein</fullName>
    </submittedName>
</protein>
<name>A0A921DZV7_9HYPH</name>
<evidence type="ECO:0000313" key="1">
    <source>
        <dbReference type="EMBL" id="HJE22679.1"/>
    </source>
</evidence>
<comment type="caution">
    <text evidence="1">The sequence shown here is derived from an EMBL/GenBank/DDBJ whole genome shotgun (WGS) entry which is preliminary data.</text>
</comment>
<gene>
    <name evidence="1" type="ORF">K8W01_03355</name>
</gene>